<dbReference type="PRINTS" id="PR00080">
    <property type="entry name" value="SDRFAMILY"/>
</dbReference>
<dbReference type="EMBL" id="DF977525">
    <property type="protein sequence ID" value="GAP92365.1"/>
    <property type="molecule type" value="Genomic_DNA"/>
</dbReference>
<dbReference type="PRINTS" id="PR00081">
    <property type="entry name" value="GDHRDH"/>
</dbReference>
<dbReference type="STRING" id="77044.A0A1W2TUR3"/>
<feature type="domain" description="Ketoreductase" evidence="4">
    <location>
        <begin position="13"/>
        <end position="191"/>
    </location>
</feature>
<dbReference type="GO" id="GO:0016491">
    <property type="term" value="F:oxidoreductase activity"/>
    <property type="evidence" value="ECO:0007669"/>
    <property type="project" value="UniProtKB-KW"/>
</dbReference>
<dbReference type="PANTHER" id="PTHR43976:SF16">
    <property type="entry name" value="SHORT-CHAIN DEHYDROGENASE_REDUCTASE FAMILY PROTEIN"/>
    <property type="match status" value="1"/>
</dbReference>
<dbReference type="PANTHER" id="PTHR43976">
    <property type="entry name" value="SHORT CHAIN DEHYDROGENASE"/>
    <property type="match status" value="1"/>
</dbReference>
<sequence>MENIDFYTLPPDAVWFITGCSSGIGAALAMRLATQTENRVVATARNVSALSYLSDDASNVLKLALDVTSEEAIDKAFKAAVERFGRVDVVVNNAGYTIMGDTESSTAREGRDLFDTNFWGAVDVTKRALGVLRDENPKTGQRGGAILFVSSMGGYLATPGSAYYHASKFAMEGFAESVAKELDPRWNIHLSILEPGGTTTEYLGRSFRTTAARHPAYAAPHMPTNAMLALLADEGLRAGFSSADDIAHAMPELLLLARGAGARIPVRVPLGCDAFDAVLAETDAVRRELEGLREFSRSFGGAMGADQKAALNKHL</sequence>
<keyword evidence="6" id="KW-1185">Reference proteome</keyword>
<dbReference type="InterPro" id="IPR036291">
    <property type="entry name" value="NAD(P)-bd_dom_sf"/>
</dbReference>
<evidence type="ECO:0000259" key="4">
    <source>
        <dbReference type="SMART" id="SM00822"/>
    </source>
</evidence>
<dbReference type="Proteomes" id="UP000054516">
    <property type="component" value="Unassembled WGS sequence"/>
</dbReference>
<dbReference type="InterPro" id="IPR002347">
    <property type="entry name" value="SDR_fam"/>
</dbReference>
<dbReference type="OMA" id="FPGHAYY"/>
<evidence type="ECO:0000313" key="5">
    <source>
        <dbReference type="EMBL" id="GAP92365.1"/>
    </source>
</evidence>
<dbReference type="OrthoDB" id="1274115at2759"/>
<dbReference type="InterPro" id="IPR051911">
    <property type="entry name" value="SDR_oxidoreductase"/>
</dbReference>
<protein>
    <submittedName>
        <fullName evidence="5">Putative short chain dehydrogenase</fullName>
    </submittedName>
</protein>
<evidence type="ECO:0000256" key="3">
    <source>
        <dbReference type="RuleBase" id="RU000363"/>
    </source>
</evidence>
<dbReference type="SUPFAM" id="SSF51735">
    <property type="entry name" value="NAD(P)-binding Rossmann-fold domains"/>
    <property type="match status" value="1"/>
</dbReference>
<name>A0A1W2TUR3_ROSNE</name>
<proteinExistence type="inferred from homology"/>
<dbReference type="AlphaFoldDB" id="A0A1W2TUR3"/>
<keyword evidence="2" id="KW-0560">Oxidoreductase</keyword>
<comment type="similarity">
    <text evidence="1 3">Belongs to the short-chain dehydrogenases/reductases (SDR) family.</text>
</comment>
<dbReference type="Gene3D" id="3.40.50.720">
    <property type="entry name" value="NAD(P)-binding Rossmann-like Domain"/>
    <property type="match status" value="1"/>
</dbReference>
<evidence type="ECO:0000313" key="6">
    <source>
        <dbReference type="Proteomes" id="UP000054516"/>
    </source>
</evidence>
<dbReference type="SMART" id="SM00822">
    <property type="entry name" value="PKS_KR"/>
    <property type="match status" value="1"/>
</dbReference>
<gene>
    <name evidence="5" type="ORF">SAMD00023353_8000100</name>
</gene>
<dbReference type="InterPro" id="IPR057326">
    <property type="entry name" value="KR_dom"/>
</dbReference>
<dbReference type="Pfam" id="PF00106">
    <property type="entry name" value="adh_short"/>
    <property type="match status" value="1"/>
</dbReference>
<evidence type="ECO:0000256" key="2">
    <source>
        <dbReference type="ARBA" id="ARBA00023002"/>
    </source>
</evidence>
<organism evidence="5">
    <name type="scientific">Rosellinia necatrix</name>
    <name type="common">White root-rot fungus</name>
    <dbReference type="NCBI Taxonomy" id="77044"/>
    <lineage>
        <taxon>Eukaryota</taxon>
        <taxon>Fungi</taxon>
        <taxon>Dikarya</taxon>
        <taxon>Ascomycota</taxon>
        <taxon>Pezizomycotina</taxon>
        <taxon>Sordariomycetes</taxon>
        <taxon>Xylariomycetidae</taxon>
        <taxon>Xylariales</taxon>
        <taxon>Xylariaceae</taxon>
        <taxon>Rosellinia</taxon>
    </lineage>
</organism>
<accession>A0A1W2TUR3</accession>
<reference evidence="5" key="1">
    <citation type="submission" date="2016-03" db="EMBL/GenBank/DDBJ databases">
        <title>Draft genome sequence of Rosellinia necatrix.</title>
        <authorList>
            <person name="Kanematsu S."/>
        </authorList>
    </citation>
    <scope>NUCLEOTIDE SEQUENCE [LARGE SCALE GENOMIC DNA]</scope>
    <source>
        <strain evidence="5">W97</strain>
    </source>
</reference>
<evidence type="ECO:0000256" key="1">
    <source>
        <dbReference type="ARBA" id="ARBA00006484"/>
    </source>
</evidence>